<dbReference type="Gene3D" id="3.30.40.10">
    <property type="entry name" value="Zinc/RING finger domain, C3HC4 (zinc finger)"/>
    <property type="match status" value="1"/>
</dbReference>
<dbReference type="OrthoDB" id="106784at2759"/>
<dbReference type="Pfam" id="PF08783">
    <property type="entry name" value="DWNN"/>
    <property type="match status" value="1"/>
</dbReference>
<evidence type="ECO:0000256" key="4">
    <source>
        <dbReference type="ARBA" id="ARBA00022833"/>
    </source>
</evidence>
<feature type="compositionally biased region" description="Basic and acidic residues" evidence="7">
    <location>
        <begin position="567"/>
        <end position="603"/>
    </location>
</feature>
<dbReference type="Pfam" id="PF13923">
    <property type="entry name" value="zf-C3HC4_2"/>
    <property type="match status" value="1"/>
</dbReference>
<evidence type="ECO:0000313" key="12">
    <source>
        <dbReference type="RefSeq" id="XP_027081587.2"/>
    </source>
</evidence>
<organism evidence="11 13">
    <name type="scientific">Coffea arabica</name>
    <name type="common">Arabian coffee</name>
    <dbReference type="NCBI Taxonomy" id="13443"/>
    <lineage>
        <taxon>Eukaryota</taxon>
        <taxon>Viridiplantae</taxon>
        <taxon>Streptophyta</taxon>
        <taxon>Embryophyta</taxon>
        <taxon>Tracheophyta</taxon>
        <taxon>Spermatophyta</taxon>
        <taxon>Magnoliopsida</taxon>
        <taxon>eudicotyledons</taxon>
        <taxon>Gunneridae</taxon>
        <taxon>Pentapetalae</taxon>
        <taxon>asterids</taxon>
        <taxon>lamiids</taxon>
        <taxon>Gentianales</taxon>
        <taxon>Rubiaceae</taxon>
        <taxon>Ixoroideae</taxon>
        <taxon>Gardenieae complex</taxon>
        <taxon>Bertiereae - Coffeeae clade</taxon>
        <taxon>Coffeeae</taxon>
        <taxon>Coffea</taxon>
    </lineage>
</organism>
<evidence type="ECO:0000259" key="9">
    <source>
        <dbReference type="PROSITE" id="PS50158"/>
    </source>
</evidence>
<keyword evidence="2" id="KW-0479">Metal-binding</keyword>
<reference evidence="12 13" key="2">
    <citation type="submission" date="2025-05" db="UniProtKB">
        <authorList>
            <consortium name="RefSeq"/>
        </authorList>
    </citation>
    <scope>IDENTIFICATION</scope>
    <source>
        <tissue evidence="12 13">Leaves</tissue>
    </source>
</reference>
<dbReference type="Proteomes" id="UP001652660">
    <property type="component" value="Chromosome 8e"/>
</dbReference>
<dbReference type="InterPro" id="IPR033489">
    <property type="entry name" value="RBBP6"/>
</dbReference>
<evidence type="ECO:0000259" key="8">
    <source>
        <dbReference type="PROSITE" id="PS50089"/>
    </source>
</evidence>
<evidence type="ECO:0000256" key="6">
    <source>
        <dbReference type="PROSITE-ProRule" id="PRU00047"/>
    </source>
</evidence>
<evidence type="ECO:0000256" key="2">
    <source>
        <dbReference type="ARBA" id="ARBA00022723"/>
    </source>
</evidence>
<dbReference type="GO" id="GO:0061630">
    <property type="term" value="F:ubiquitin protein ligase activity"/>
    <property type="evidence" value="ECO:0007669"/>
    <property type="project" value="InterPro"/>
</dbReference>
<feature type="domain" description="DWNN" evidence="10">
    <location>
        <begin position="3"/>
        <end position="77"/>
    </location>
</feature>
<dbReference type="InterPro" id="IPR017907">
    <property type="entry name" value="Znf_RING_CS"/>
</dbReference>
<dbReference type="InterPro" id="IPR001841">
    <property type="entry name" value="Znf_RING"/>
</dbReference>
<evidence type="ECO:0000259" key="10">
    <source>
        <dbReference type="PROSITE" id="PS51282"/>
    </source>
</evidence>
<dbReference type="PROSITE" id="PS50158">
    <property type="entry name" value="ZF_CCHC"/>
    <property type="match status" value="1"/>
</dbReference>
<accession>A0A6P6TT12</accession>
<feature type="compositionally biased region" description="Basic residues" evidence="7">
    <location>
        <begin position="668"/>
        <end position="679"/>
    </location>
</feature>
<dbReference type="PANTHER" id="PTHR15439">
    <property type="entry name" value="RETINOBLASTOMA-BINDING PROTEIN 6"/>
    <property type="match status" value="1"/>
</dbReference>
<dbReference type="Gene3D" id="4.10.60.10">
    <property type="entry name" value="Zinc finger, CCHC-type"/>
    <property type="match status" value="1"/>
</dbReference>
<feature type="domain" description="RING-type" evidence="8">
    <location>
        <begin position="216"/>
        <end position="254"/>
    </location>
</feature>
<evidence type="ECO:0000256" key="7">
    <source>
        <dbReference type="SAM" id="MobiDB-lite"/>
    </source>
</evidence>
<dbReference type="AlphaFoldDB" id="A0A6P6TT12"/>
<dbReference type="InterPro" id="IPR014891">
    <property type="entry name" value="DWNN_domain"/>
</dbReference>
<feature type="compositionally biased region" description="Basic and acidic residues" evidence="7">
    <location>
        <begin position="697"/>
        <end position="711"/>
    </location>
</feature>
<dbReference type="GeneID" id="113704118"/>
<evidence type="ECO:0000256" key="1">
    <source>
        <dbReference type="ARBA" id="ARBA00004123"/>
    </source>
</evidence>
<dbReference type="SMART" id="SM01180">
    <property type="entry name" value="DWNN"/>
    <property type="match status" value="1"/>
</dbReference>
<dbReference type="SMART" id="SM00184">
    <property type="entry name" value="RING"/>
    <property type="match status" value="1"/>
</dbReference>
<protein>
    <recommendedName>
        <fullName evidence="14">E3 ubiquitin ligase PARAQUAT TOLERANCE 3-like</fullName>
    </recommendedName>
</protein>
<keyword evidence="5" id="KW-0539">Nucleus</keyword>
<keyword evidence="11" id="KW-1185">Reference proteome</keyword>
<feature type="domain" description="CCHC-type" evidence="9">
    <location>
        <begin position="424"/>
        <end position="438"/>
    </location>
</feature>
<dbReference type="PROSITE" id="PS00518">
    <property type="entry name" value="ZF_RING_1"/>
    <property type="match status" value="1"/>
</dbReference>
<proteinExistence type="predicted"/>
<dbReference type="Gene3D" id="3.10.20.90">
    <property type="entry name" value="Phosphatidylinositol 3-kinase Catalytic Subunit, Chain A, domain 1"/>
    <property type="match status" value="1"/>
</dbReference>
<dbReference type="PROSITE" id="PS51282">
    <property type="entry name" value="DWNN"/>
    <property type="match status" value="1"/>
</dbReference>
<feature type="compositionally biased region" description="Basic and acidic residues" evidence="7">
    <location>
        <begin position="732"/>
        <end position="747"/>
    </location>
</feature>
<evidence type="ECO:0000256" key="5">
    <source>
        <dbReference type="ARBA" id="ARBA00023242"/>
    </source>
</evidence>
<dbReference type="InterPro" id="IPR013083">
    <property type="entry name" value="Znf_RING/FYVE/PHD"/>
</dbReference>
<dbReference type="PROSITE" id="PS50089">
    <property type="entry name" value="ZF_RING_2"/>
    <property type="match status" value="1"/>
</dbReference>
<feature type="region of interest" description="Disordered" evidence="7">
    <location>
        <begin position="557"/>
        <end position="752"/>
    </location>
</feature>
<dbReference type="GO" id="GO:0005634">
    <property type="term" value="C:nucleus"/>
    <property type="evidence" value="ECO:0007669"/>
    <property type="project" value="UniProtKB-SubCell"/>
</dbReference>
<dbReference type="InterPro" id="IPR001878">
    <property type="entry name" value="Znf_CCHC"/>
</dbReference>
<gene>
    <name evidence="12 13" type="primary">LOC113704118</name>
</gene>
<dbReference type="SUPFAM" id="SSF57850">
    <property type="entry name" value="RING/U-box"/>
    <property type="match status" value="1"/>
</dbReference>
<keyword evidence="3 6" id="KW-0863">Zinc-finger</keyword>
<feature type="compositionally biased region" description="Basic and acidic residues" evidence="7">
    <location>
        <begin position="653"/>
        <end position="667"/>
    </location>
</feature>
<dbReference type="GO" id="GO:0003676">
    <property type="term" value="F:nucleic acid binding"/>
    <property type="evidence" value="ECO:0007669"/>
    <property type="project" value="InterPro"/>
</dbReference>
<dbReference type="CDD" id="cd16620">
    <property type="entry name" value="vRING-HC-C4C4_RBBP6"/>
    <property type="match status" value="1"/>
</dbReference>
<dbReference type="RefSeq" id="XP_027081587.2">
    <property type="nucleotide sequence ID" value="XM_027225786.2"/>
</dbReference>
<keyword evidence="4" id="KW-0862">Zinc</keyword>
<evidence type="ECO:0000256" key="3">
    <source>
        <dbReference type="ARBA" id="ARBA00022771"/>
    </source>
</evidence>
<dbReference type="GO" id="GO:0006511">
    <property type="term" value="P:ubiquitin-dependent protein catabolic process"/>
    <property type="evidence" value="ECO:0007669"/>
    <property type="project" value="TreeGrafter"/>
</dbReference>
<evidence type="ECO:0000313" key="11">
    <source>
        <dbReference type="Proteomes" id="UP001652660"/>
    </source>
</evidence>
<dbReference type="RefSeq" id="XP_027081588.2">
    <property type="nucleotide sequence ID" value="XM_027225787.2"/>
</dbReference>
<evidence type="ECO:0000313" key="13">
    <source>
        <dbReference type="RefSeq" id="XP_027081588.2"/>
    </source>
</evidence>
<dbReference type="SMART" id="SM00343">
    <property type="entry name" value="ZnF_C2HC"/>
    <property type="match status" value="1"/>
</dbReference>
<name>A0A6P6TT12_COFAR</name>
<evidence type="ECO:0008006" key="14">
    <source>
        <dbReference type="Google" id="ProtNLM"/>
    </source>
</evidence>
<dbReference type="GO" id="GO:0008270">
    <property type="term" value="F:zinc ion binding"/>
    <property type="evidence" value="ECO:0007669"/>
    <property type="project" value="UniProtKB-KW"/>
</dbReference>
<dbReference type="PANTHER" id="PTHR15439:SF11">
    <property type="entry name" value="E3 UBIQUITIN LIGASE PQT3-LIKE ISOFORM X1"/>
    <property type="match status" value="1"/>
</dbReference>
<reference evidence="11" key="1">
    <citation type="journal article" date="2025" name="Foods">
        <title>Unveiling the Microbial Signatures of Arabica Coffee Cherries: Insights into Ripeness Specific Diversity, Functional Traits, and Implications for Quality and Safety.</title>
        <authorList>
            <consortium name="RefSeq"/>
            <person name="Tenea G.N."/>
            <person name="Cifuentes V."/>
            <person name="Reyes P."/>
            <person name="Cevallos-Vallejos M."/>
        </authorList>
    </citation>
    <scope>NUCLEOTIDE SEQUENCE [LARGE SCALE GENOMIC DNA]</scope>
</reference>
<dbReference type="GO" id="GO:0006397">
    <property type="term" value="P:mRNA processing"/>
    <property type="evidence" value="ECO:0007669"/>
    <property type="project" value="InterPro"/>
</dbReference>
<comment type="subcellular location">
    <subcellularLocation>
        <location evidence="1">Nucleus</location>
    </subcellularLocation>
</comment>
<sequence length="788" mass="88823">MSIRFKFRSSVNFDSVDIDGRPSISVRELRFKIIRHKNLNICQDFDLVFSDAPSGKEYDDDNFQIPSGSSVIIKRVPARTAPSAMEPIDAVRSTVGKGSYPQIQVMDQMDECNVFEADVSPVPTAILTGSDLEVDKNKCGNGAKANITGLRSGRPKLESDDQPIPRGFHVSGNKGKAVEEQRVGKETVEERTKLEKLLDPNSTAVLDTGLPSELKCFLCNTYFKHAVMIPCCQHSFCEKCIRQELVEKTRCPKCFSNKCKVKDLLPNLSLRQAIEHFLESQMLMAGSENAFNKYVPDGESGIQGKDASCAVTVIQREPELPHSPSATGKGSNQVIAESFYGSIMRRNASFGPSELNFNNLAAGRQSAAPTKQKGVNLVHTLPQNHVFDEADSTHDRKRGWWVEGGDRNFQATGRHIKNQGYRTCYMCGSPDHLFRDCPASSGPHPMLQTGPGIVQGGVPGYASSYWNGAACAPVRPFPNIYCSPAMMTFNASLVPVSPYVVPPYAPPMYGGLPNSGGMMRAGTMAHPIGNRAEHHLGHSDYMELRYSESKRKFSNENWGRGQDFDVDEKSHERYGCREPERSHDYSIRKEREVSESHSDDSFARRSRKRKKQGDLGDSDTYSADGRHEKSSRSSVAVRDQKLYSSERSSQVIEHLHTSSSKHSEDKYKPHKRSSRKHHERREQSHSDPSWGHRHVSGKADDVRRRVDSHVRDSHKKHDNHSEFGLEPISPGDQRRSCKDRDSGLESRHPRHKIKLKNEDLYDDRWQMVSDLDEDRRDDYCRHKRKRIH</sequence>
<dbReference type="GO" id="GO:0016567">
    <property type="term" value="P:protein ubiquitination"/>
    <property type="evidence" value="ECO:0007669"/>
    <property type="project" value="InterPro"/>
</dbReference>
<feature type="compositionally biased region" description="Polar residues" evidence="7">
    <location>
        <begin position="642"/>
        <end position="651"/>
    </location>
</feature>